<dbReference type="Proteomes" id="UP000092993">
    <property type="component" value="Unassembled WGS sequence"/>
</dbReference>
<comment type="similarity">
    <text evidence="2">Belongs to the major facilitator superfamily. Monocarboxylate porter (TC 2.A.1.13) family.</text>
</comment>
<evidence type="ECO:0000313" key="4">
    <source>
        <dbReference type="EMBL" id="OBZ71107.1"/>
    </source>
</evidence>
<protein>
    <submittedName>
        <fullName evidence="4">Riboflavin transporter MCH5</fullName>
    </submittedName>
</protein>
<evidence type="ECO:0000256" key="3">
    <source>
        <dbReference type="SAM" id="Phobius"/>
    </source>
</evidence>
<keyword evidence="3" id="KW-0812">Transmembrane</keyword>
<dbReference type="OrthoDB" id="6509908at2759"/>
<feature type="transmembrane region" description="Helical" evidence="3">
    <location>
        <begin position="148"/>
        <end position="170"/>
    </location>
</feature>
<keyword evidence="5" id="KW-1185">Reference proteome</keyword>
<dbReference type="InterPro" id="IPR036259">
    <property type="entry name" value="MFS_trans_sf"/>
</dbReference>
<reference evidence="4 5" key="1">
    <citation type="submission" date="2016-03" db="EMBL/GenBank/DDBJ databases">
        <title>Whole genome sequencing of Grifola frondosa 9006-11.</title>
        <authorList>
            <person name="Min B."/>
            <person name="Park H."/>
            <person name="Kim J.-G."/>
            <person name="Cho H."/>
            <person name="Oh Y.-L."/>
            <person name="Kong W.-S."/>
            <person name="Choi I.-G."/>
        </authorList>
    </citation>
    <scope>NUCLEOTIDE SEQUENCE [LARGE SCALE GENOMIC DNA]</scope>
    <source>
        <strain evidence="4 5">9006-11</strain>
    </source>
</reference>
<dbReference type="InterPro" id="IPR011701">
    <property type="entry name" value="MFS"/>
</dbReference>
<dbReference type="PANTHER" id="PTHR11360:SF177">
    <property type="entry name" value="RIBOFLAVIN TRANSPORTER MCH5"/>
    <property type="match status" value="1"/>
</dbReference>
<comment type="caution">
    <text evidence="4">The sequence shown here is derived from an EMBL/GenBank/DDBJ whole genome shotgun (WGS) entry which is preliminary data.</text>
</comment>
<proteinExistence type="inferred from homology"/>
<name>A0A1C7M3M6_GRIFR</name>
<dbReference type="SUPFAM" id="SSF103473">
    <property type="entry name" value="MFS general substrate transporter"/>
    <property type="match status" value="1"/>
</dbReference>
<evidence type="ECO:0000256" key="1">
    <source>
        <dbReference type="ARBA" id="ARBA00004141"/>
    </source>
</evidence>
<feature type="transmembrane region" description="Helical" evidence="3">
    <location>
        <begin position="74"/>
        <end position="94"/>
    </location>
</feature>
<sequence length="223" mass="24581">MRGLVLGPAFDAYGSSVLLTSGWLLSTFCLMMLSLSKTYYQIFLSQGLGFGIGIALQFYPLLVVPSHWFLKKRALAMGIVVAGSSLSGVIFPIMLSRLFQSIGFPWAVRTLAFMCFALQAISIPFVKERFPARKGVARFDETIKADKPFLMHLISGFFMAFGLYAPFWYIELYGLQQGVSANLAFYLISIMNASGVIGRVVLGHAGDKASRYAFLTVIISPQI</sequence>
<dbReference type="GO" id="GO:0022857">
    <property type="term" value="F:transmembrane transporter activity"/>
    <property type="evidence" value="ECO:0007669"/>
    <property type="project" value="InterPro"/>
</dbReference>
<gene>
    <name evidence="4" type="primary">MCH5_9</name>
    <name evidence="4" type="ORF">A0H81_08925</name>
</gene>
<organism evidence="4 5">
    <name type="scientific">Grifola frondosa</name>
    <name type="common">Maitake</name>
    <name type="synonym">Polyporus frondosus</name>
    <dbReference type="NCBI Taxonomy" id="5627"/>
    <lineage>
        <taxon>Eukaryota</taxon>
        <taxon>Fungi</taxon>
        <taxon>Dikarya</taxon>
        <taxon>Basidiomycota</taxon>
        <taxon>Agaricomycotina</taxon>
        <taxon>Agaricomycetes</taxon>
        <taxon>Polyporales</taxon>
        <taxon>Grifolaceae</taxon>
        <taxon>Grifola</taxon>
    </lineage>
</organism>
<accession>A0A1C7M3M6</accession>
<feature type="transmembrane region" description="Helical" evidence="3">
    <location>
        <begin position="12"/>
        <end position="33"/>
    </location>
</feature>
<feature type="transmembrane region" description="Helical" evidence="3">
    <location>
        <begin position="182"/>
        <end position="202"/>
    </location>
</feature>
<dbReference type="EMBL" id="LUGG01000011">
    <property type="protein sequence ID" value="OBZ71107.1"/>
    <property type="molecule type" value="Genomic_DNA"/>
</dbReference>
<keyword evidence="3" id="KW-1133">Transmembrane helix</keyword>
<dbReference type="InterPro" id="IPR050327">
    <property type="entry name" value="Proton-linked_MCT"/>
</dbReference>
<dbReference type="GO" id="GO:0016020">
    <property type="term" value="C:membrane"/>
    <property type="evidence" value="ECO:0007669"/>
    <property type="project" value="UniProtKB-SubCell"/>
</dbReference>
<dbReference type="Pfam" id="PF07690">
    <property type="entry name" value="MFS_1"/>
    <property type="match status" value="1"/>
</dbReference>
<dbReference type="OMA" id="CFALQAI"/>
<dbReference type="AlphaFoldDB" id="A0A1C7M3M6"/>
<comment type="subcellular location">
    <subcellularLocation>
        <location evidence="1">Membrane</location>
        <topology evidence="1">Multi-pass membrane protein</topology>
    </subcellularLocation>
</comment>
<feature type="transmembrane region" description="Helical" evidence="3">
    <location>
        <begin position="106"/>
        <end position="127"/>
    </location>
</feature>
<keyword evidence="3" id="KW-0472">Membrane</keyword>
<evidence type="ECO:0000313" key="5">
    <source>
        <dbReference type="Proteomes" id="UP000092993"/>
    </source>
</evidence>
<dbReference type="Gene3D" id="1.20.1250.20">
    <property type="entry name" value="MFS general substrate transporter like domains"/>
    <property type="match status" value="1"/>
</dbReference>
<evidence type="ECO:0000256" key="2">
    <source>
        <dbReference type="ARBA" id="ARBA00006727"/>
    </source>
</evidence>
<dbReference type="PANTHER" id="PTHR11360">
    <property type="entry name" value="MONOCARBOXYLATE TRANSPORTER"/>
    <property type="match status" value="1"/>
</dbReference>
<feature type="transmembrane region" description="Helical" evidence="3">
    <location>
        <begin position="39"/>
        <end position="62"/>
    </location>
</feature>